<reference evidence="1" key="1">
    <citation type="journal article" date="2014" name="Int. J. Syst. Evol. Microbiol.">
        <title>Complete genome sequence of Corynebacterium casei LMG S-19264T (=DSM 44701T), isolated from a smear-ripened cheese.</title>
        <authorList>
            <consortium name="US DOE Joint Genome Institute (JGI-PGF)"/>
            <person name="Walter F."/>
            <person name="Albersmeier A."/>
            <person name="Kalinowski J."/>
            <person name="Ruckert C."/>
        </authorList>
    </citation>
    <scope>NUCLEOTIDE SEQUENCE</scope>
    <source>
        <strain evidence="1">NBRC 108769</strain>
    </source>
</reference>
<proteinExistence type="predicted"/>
<dbReference type="GO" id="GO:0006508">
    <property type="term" value="P:proteolysis"/>
    <property type="evidence" value="ECO:0007669"/>
    <property type="project" value="UniProtKB-KW"/>
</dbReference>
<reference evidence="1" key="2">
    <citation type="submission" date="2023-01" db="EMBL/GenBank/DDBJ databases">
        <title>Draft genome sequence of Portibacter lacus strain NBRC 108769.</title>
        <authorList>
            <person name="Sun Q."/>
            <person name="Mori K."/>
        </authorList>
    </citation>
    <scope>NUCLEOTIDE SEQUENCE</scope>
    <source>
        <strain evidence="1">NBRC 108769</strain>
    </source>
</reference>
<dbReference type="Proteomes" id="UP001156666">
    <property type="component" value="Unassembled WGS sequence"/>
</dbReference>
<dbReference type="AlphaFoldDB" id="A0AA37WHD1"/>
<dbReference type="SUPFAM" id="SSF69635">
    <property type="entry name" value="Type III secretory system chaperone-like"/>
    <property type="match status" value="1"/>
</dbReference>
<dbReference type="PANTHER" id="PTHR22939:SF129">
    <property type="entry name" value="SERINE PROTEASE HTRA2, MITOCHONDRIAL"/>
    <property type="match status" value="1"/>
</dbReference>
<dbReference type="Pfam" id="PF13365">
    <property type="entry name" value="Trypsin_2"/>
    <property type="match status" value="1"/>
</dbReference>
<dbReference type="Gene3D" id="3.30.1460.10">
    <property type="match status" value="1"/>
</dbReference>
<dbReference type="PRINTS" id="PR00834">
    <property type="entry name" value="PROTEASES2C"/>
</dbReference>
<keyword evidence="1" id="KW-0645">Protease</keyword>
<dbReference type="SUPFAM" id="SSF50494">
    <property type="entry name" value="Trypsin-like serine proteases"/>
    <property type="match status" value="1"/>
</dbReference>
<gene>
    <name evidence="1" type="ORF">GCM10007940_32310</name>
</gene>
<accession>A0AA37WHD1</accession>
<evidence type="ECO:0000313" key="1">
    <source>
        <dbReference type="EMBL" id="GLR18615.1"/>
    </source>
</evidence>
<dbReference type="RefSeq" id="WP_235294261.1">
    <property type="nucleotide sequence ID" value="NZ_BSOH01000021.1"/>
</dbReference>
<dbReference type="EMBL" id="BSOH01000021">
    <property type="protein sequence ID" value="GLR18615.1"/>
    <property type="molecule type" value="Genomic_DNA"/>
</dbReference>
<evidence type="ECO:0000313" key="2">
    <source>
        <dbReference type="Proteomes" id="UP001156666"/>
    </source>
</evidence>
<dbReference type="InterPro" id="IPR009003">
    <property type="entry name" value="Peptidase_S1_PA"/>
</dbReference>
<protein>
    <submittedName>
        <fullName evidence="1">Protease</fullName>
    </submittedName>
</protein>
<dbReference type="PANTHER" id="PTHR22939">
    <property type="entry name" value="SERINE PROTEASE FAMILY S1C HTRA-RELATED"/>
    <property type="match status" value="1"/>
</dbReference>
<dbReference type="Gene3D" id="2.40.10.120">
    <property type="match status" value="1"/>
</dbReference>
<keyword evidence="2" id="KW-1185">Reference proteome</keyword>
<dbReference type="InterPro" id="IPR001940">
    <property type="entry name" value="Peptidase_S1C"/>
</dbReference>
<sequence length="360" mass="40485">MEEIIEIYKDIVIQIATPYSTGTGFYISDYDVIVTNEHVVRDNAEVAIDGRVFKKQIVDVIYIDPKFDIAFISAPPELKHLKVDVERIGDLSEGNPVIAIGHPYGLKYTVTTGIISNLLHEQSGITYIQHDAAINPGNSGGPLLDRDGSVIGINTFVIRDGNNIGFSLPVRYLLDTLHDFKKGGNLPGVRCNSCLNIVFEESTNMDYCPHCGASIRLIKSIEPYEPMGVSKILESMLTELGYEVKLARRGPKNWQITRGSARINISYNSKNGLNICDAYLCELPSEGINSIYKYLLRQNHQLEGFSLSIKDQDIILSLLIFDQYLNQETGVKLFRELFEKADYFDNILVEEFGAMWKMQN</sequence>
<organism evidence="1 2">
    <name type="scientific">Portibacter lacus</name>
    <dbReference type="NCBI Taxonomy" id="1099794"/>
    <lineage>
        <taxon>Bacteria</taxon>
        <taxon>Pseudomonadati</taxon>
        <taxon>Bacteroidota</taxon>
        <taxon>Saprospiria</taxon>
        <taxon>Saprospirales</taxon>
        <taxon>Haliscomenobacteraceae</taxon>
        <taxon>Portibacter</taxon>
    </lineage>
</organism>
<name>A0AA37WHD1_9BACT</name>
<comment type="caution">
    <text evidence="1">The sequence shown here is derived from an EMBL/GenBank/DDBJ whole genome shotgun (WGS) entry which is preliminary data.</text>
</comment>
<keyword evidence="1" id="KW-0378">Hydrolase</keyword>
<dbReference type="GO" id="GO:0004252">
    <property type="term" value="F:serine-type endopeptidase activity"/>
    <property type="evidence" value="ECO:0007669"/>
    <property type="project" value="InterPro"/>
</dbReference>